<proteinExistence type="predicted"/>
<dbReference type="Proteomes" id="UP000183832">
    <property type="component" value="Unassembled WGS sequence"/>
</dbReference>
<dbReference type="AlphaFoldDB" id="A0A1J1IHT0"/>
<gene>
    <name evidence="2" type="ORF">CLUMA_CG013043</name>
</gene>
<name>A0A1J1IHT0_9DIPT</name>
<dbReference type="EMBL" id="CVRI01000052">
    <property type="protein sequence ID" value="CRK99771.1"/>
    <property type="molecule type" value="Genomic_DNA"/>
</dbReference>
<feature type="signal peptide" evidence="1">
    <location>
        <begin position="1"/>
        <end position="19"/>
    </location>
</feature>
<organism evidence="2 3">
    <name type="scientific">Clunio marinus</name>
    <dbReference type="NCBI Taxonomy" id="568069"/>
    <lineage>
        <taxon>Eukaryota</taxon>
        <taxon>Metazoa</taxon>
        <taxon>Ecdysozoa</taxon>
        <taxon>Arthropoda</taxon>
        <taxon>Hexapoda</taxon>
        <taxon>Insecta</taxon>
        <taxon>Pterygota</taxon>
        <taxon>Neoptera</taxon>
        <taxon>Endopterygota</taxon>
        <taxon>Diptera</taxon>
        <taxon>Nematocera</taxon>
        <taxon>Chironomoidea</taxon>
        <taxon>Chironomidae</taxon>
        <taxon>Clunio</taxon>
    </lineage>
</organism>
<keyword evidence="3" id="KW-1185">Reference proteome</keyword>
<evidence type="ECO:0000256" key="1">
    <source>
        <dbReference type="SAM" id="SignalP"/>
    </source>
</evidence>
<feature type="chain" id="PRO_5013153677" evidence="1">
    <location>
        <begin position="20"/>
        <end position="75"/>
    </location>
</feature>
<reference evidence="2 3" key="1">
    <citation type="submission" date="2015-04" db="EMBL/GenBank/DDBJ databases">
        <authorList>
            <person name="Syromyatnikov M.Y."/>
            <person name="Popov V.N."/>
        </authorList>
    </citation>
    <scope>NUCLEOTIDE SEQUENCE [LARGE SCALE GENOMIC DNA]</scope>
</reference>
<evidence type="ECO:0000313" key="3">
    <source>
        <dbReference type="Proteomes" id="UP000183832"/>
    </source>
</evidence>
<protein>
    <submittedName>
        <fullName evidence="2">CLUMA_CG013043, isoform A</fullName>
    </submittedName>
</protein>
<evidence type="ECO:0000313" key="2">
    <source>
        <dbReference type="EMBL" id="CRK99771.1"/>
    </source>
</evidence>
<sequence>MKVLLFALVFAVILIAVSGRECPLCKNGDTDDWNCTCSGRKLKDNCSGAGLGIGAVQCLVARYCCLFPQIGKRET</sequence>
<accession>A0A1J1IHT0</accession>
<keyword evidence="1" id="KW-0732">Signal</keyword>